<organism evidence="15 16">
    <name type="scientific">Oncorhynchus kisutch</name>
    <name type="common">Coho salmon</name>
    <name type="synonym">Salmo kisutch</name>
    <dbReference type="NCBI Taxonomy" id="8019"/>
    <lineage>
        <taxon>Eukaryota</taxon>
        <taxon>Metazoa</taxon>
        <taxon>Chordata</taxon>
        <taxon>Craniata</taxon>
        <taxon>Vertebrata</taxon>
        <taxon>Euteleostomi</taxon>
        <taxon>Actinopterygii</taxon>
        <taxon>Neopterygii</taxon>
        <taxon>Teleostei</taxon>
        <taxon>Protacanthopterygii</taxon>
        <taxon>Salmoniformes</taxon>
        <taxon>Salmonidae</taxon>
        <taxon>Salmoninae</taxon>
        <taxon>Oncorhynchus</taxon>
    </lineage>
</organism>
<reference evidence="15" key="1">
    <citation type="submission" date="2025-08" db="UniProtKB">
        <authorList>
            <consortium name="Ensembl"/>
        </authorList>
    </citation>
    <scope>IDENTIFICATION</scope>
</reference>
<dbReference type="InterPro" id="IPR000586">
    <property type="entry name" value="Somatstn_rcpt"/>
</dbReference>
<dbReference type="GO" id="GO:0043005">
    <property type="term" value="C:neuron projection"/>
    <property type="evidence" value="ECO:0007669"/>
    <property type="project" value="TreeGrafter"/>
</dbReference>
<feature type="transmembrane region" description="Helical" evidence="13">
    <location>
        <begin position="188"/>
        <end position="208"/>
    </location>
</feature>
<evidence type="ECO:0000256" key="10">
    <source>
        <dbReference type="ARBA" id="ARBA00023224"/>
    </source>
</evidence>
<keyword evidence="5 11" id="KW-0297">G-protein coupled receptor</keyword>
<protein>
    <submittedName>
        <fullName evidence="15">Si:zfos-169g10.2</fullName>
    </submittedName>
</protein>
<dbReference type="Ensembl" id="ENSOKIT00005089681.1">
    <property type="protein sequence ID" value="ENSOKIP00005083982.1"/>
    <property type="gene ID" value="ENSOKIG00005036239.1"/>
</dbReference>
<comment type="similarity">
    <text evidence="11">Belongs to the G-protein coupled receptor 1 family.</text>
</comment>
<dbReference type="GO" id="GO:0004994">
    <property type="term" value="F:somatostatin receptor activity"/>
    <property type="evidence" value="ECO:0007669"/>
    <property type="project" value="InterPro"/>
</dbReference>
<feature type="transmembrane region" description="Helical" evidence="13">
    <location>
        <begin position="270"/>
        <end position="297"/>
    </location>
</feature>
<comment type="subcellular location">
    <subcellularLocation>
        <location evidence="1">Cell membrane</location>
        <topology evidence="1">Multi-pass membrane protein</topology>
    </subcellularLocation>
</comment>
<keyword evidence="7" id="KW-1015">Disulfide bond</keyword>
<keyword evidence="3 11" id="KW-0812">Transmembrane</keyword>
<dbReference type="GeneTree" id="ENSGT00940000160265"/>
<reference evidence="15" key="2">
    <citation type="submission" date="2025-09" db="UniProtKB">
        <authorList>
            <consortium name="Ensembl"/>
        </authorList>
    </citation>
    <scope>IDENTIFICATION</scope>
</reference>
<keyword evidence="6 13" id="KW-0472">Membrane</keyword>
<dbReference type="SUPFAM" id="SSF81321">
    <property type="entry name" value="Family A G protein-coupled receptor-like"/>
    <property type="match status" value="1"/>
</dbReference>
<dbReference type="PANTHER" id="PTHR24229:SF77">
    <property type="entry name" value="SI:ZFOS-169G10.2"/>
    <property type="match status" value="1"/>
</dbReference>
<feature type="compositionally biased region" description="Polar residues" evidence="12">
    <location>
        <begin position="514"/>
        <end position="524"/>
    </location>
</feature>
<feature type="transmembrane region" description="Helical" evidence="13">
    <location>
        <begin position="229"/>
        <end position="250"/>
    </location>
</feature>
<dbReference type="Gene3D" id="1.20.1070.10">
    <property type="entry name" value="Rhodopsin 7-helix transmembrane proteins"/>
    <property type="match status" value="1"/>
</dbReference>
<evidence type="ECO:0000256" key="8">
    <source>
        <dbReference type="ARBA" id="ARBA00023170"/>
    </source>
</evidence>
<dbReference type="GO" id="GO:0005886">
    <property type="term" value="C:plasma membrane"/>
    <property type="evidence" value="ECO:0007669"/>
    <property type="project" value="UniProtKB-SubCell"/>
</dbReference>
<dbReference type="FunFam" id="1.20.1070.10:FF:000039">
    <property type="entry name" value="somatostatin receptor type 2"/>
    <property type="match status" value="1"/>
</dbReference>
<dbReference type="InterPro" id="IPR000276">
    <property type="entry name" value="GPCR_Rhodpsn"/>
</dbReference>
<feature type="compositionally biased region" description="Basic and acidic residues" evidence="12">
    <location>
        <begin position="525"/>
        <end position="539"/>
    </location>
</feature>
<evidence type="ECO:0000256" key="7">
    <source>
        <dbReference type="ARBA" id="ARBA00023157"/>
    </source>
</evidence>
<dbReference type="InterPro" id="IPR001856">
    <property type="entry name" value="Somatstn_rcpt_3"/>
</dbReference>
<feature type="transmembrane region" description="Helical" evidence="13">
    <location>
        <begin position="354"/>
        <end position="377"/>
    </location>
</feature>
<evidence type="ECO:0000256" key="11">
    <source>
        <dbReference type="RuleBase" id="RU000688"/>
    </source>
</evidence>
<keyword evidence="10 11" id="KW-0807">Transducer</keyword>
<sequence length="545" mass="60329">MHKVFFLSHTDFSCCLPDRSSCYAEVNLNPPTHYTTTNNISPLTSIELVQVPPTIYLPTPLPSMPEPNTFPPSPLFLLTPDPFFNGSYHNWTNPGGGGVGGFQLTIAGVLIPLIYVAVCVIGLVGNTLVIYIVLHYVRTESVTNIYILNLAIADELFMLGLPFLAVQNALLSWPFGSLMCRVVMTVDAINQFTAIFCLTVMSIDRYLAVVHPIRSSWWRRPHVAKAVNAAVWAVSFVVVLPVVVFADVLEDDGNCSIVWPEPAEVWKASFIVYTCTVGFFGPLLVICLCYLLIVIKVRNAGKRARSTSSRRRKSERKITRMVVVVVAVFVLCWLPFYILNIVNLLILLPGEFRGLYYFVVVLSYANSCANPIIYGFLSDNFKSGFRKALCRSSRRVENHERAAATELQRPAELWRGIVPEPRDGLGVTKSHEGGEEEVEEEEENGIEMERREDATQIRENCRIAQNGNGGGQVERSSNLFTPGRKVETVPLGQRAKAGEEAGKGPGLELGPTVAVSTLANGSKSESNRSRPETVEKSPKLEISYL</sequence>
<keyword evidence="9" id="KW-0325">Glycoprotein</keyword>
<evidence type="ECO:0000256" key="4">
    <source>
        <dbReference type="ARBA" id="ARBA00022989"/>
    </source>
</evidence>
<dbReference type="Proteomes" id="UP000694557">
    <property type="component" value="Unassembled WGS sequence"/>
</dbReference>
<dbReference type="PRINTS" id="PR00246">
    <property type="entry name" value="SOMATOSTATNR"/>
</dbReference>
<keyword evidence="2" id="KW-1003">Cell membrane</keyword>
<evidence type="ECO:0000256" key="6">
    <source>
        <dbReference type="ARBA" id="ARBA00023136"/>
    </source>
</evidence>
<dbReference type="AlphaFoldDB" id="A0A8C7J6B3"/>
<dbReference type="PROSITE" id="PS50262">
    <property type="entry name" value="G_PROTEIN_RECEP_F1_2"/>
    <property type="match status" value="1"/>
</dbReference>
<evidence type="ECO:0000259" key="14">
    <source>
        <dbReference type="PROSITE" id="PS50262"/>
    </source>
</evidence>
<dbReference type="InterPro" id="IPR017452">
    <property type="entry name" value="GPCR_Rhodpsn_7TM"/>
</dbReference>
<feature type="transmembrane region" description="Helical" evidence="13">
    <location>
        <begin position="318"/>
        <end position="348"/>
    </location>
</feature>
<evidence type="ECO:0000313" key="15">
    <source>
        <dbReference type="Ensembl" id="ENSOKIP00005083982.1"/>
    </source>
</evidence>
<evidence type="ECO:0000313" key="16">
    <source>
        <dbReference type="Proteomes" id="UP000694557"/>
    </source>
</evidence>
<dbReference type="PRINTS" id="PR00237">
    <property type="entry name" value="GPCRRHODOPSN"/>
</dbReference>
<keyword evidence="4 13" id="KW-1133">Transmembrane helix</keyword>
<evidence type="ECO:0000256" key="5">
    <source>
        <dbReference type="ARBA" id="ARBA00023040"/>
    </source>
</evidence>
<proteinExistence type="inferred from homology"/>
<feature type="region of interest" description="Disordered" evidence="12">
    <location>
        <begin position="464"/>
        <end position="545"/>
    </location>
</feature>
<dbReference type="GO" id="GO:0042923">
    <property type="term" value="F:neuropeptide binding"/>
    <property type="evidence" value="ECO:0007669"/>
    <property type="project" value="TreeGrafter"/>
</dbReference>
<feature type="compositionally biased region" description="Acidic residues" evidence="12">
    <location>
        <begin position="434"/>
        <end position="446"/>
    </location>
</feature>
<dbReference type="PRINTS" id="PR00589">
    <property type="entry name" value="SOMATOSTTN3R"/>
</dbReference>
<evidence type="ECO:0000256" key="12">
    <source>
        <dbReference type="SAM" id="MobiDB-lite"/>
    </source>
</evidence>
<accession>A0A8C7J6B3</accession>
<evidence type="ECO:0000256" key="2">
    <source>
        <dbReference type="ARBA" id="ARBA00022475"/>
    </source>
</evidence>
<evidence type="ECO:0000256" key="3">
    <source>
        <dbReference type="ARBA" id="ARBA00022692"/>
    </source>
</evidence>
<dbReference type="PROSITE" id="PS00237">
    <property type="entry name" value="G_PROTEIN_RECEP_F1_1"/>
    <property type="match status" value="1"/>
</dbReference>
<dbReference type="SMART" id="SM01381">
    <property type="entry name" value="7TM_GPCR_Srsx"/>
    <property type="match status" value="1"/>
</dbReference>
<evidence type="ECO:0000256" key="13">
    <source>
        <dbReference type="SAM" id="Phobius"/>
    </source>
</evidence>
<feature type="domain" description="G-protein coupled receptors family 1 profile" evidence="14">
    <location>
        <begin position="125"/>
        <end position="374"/>
    </location>
</feature>
<evidence type="ECO:0000256" key="1">
    <source>
        <dbReference type="ARBA" id="ARBA00004651"/>
    </source>
</evidence>
<keyword evidence="16" id="KW-1185">Reference proteome</keyword>
<dbReference type="Pfam" id="PF00001">
    <property type="entry name" value="7tm_1"/>
    <property type="match status" value="1"/>
</dbReference>
<feature type="transmembrane region" description="Helical" evidence="13">
    <location>
        <begin position="146"/>
        <end position="168"/>
    </location>
</feature>
<feature type="transmembrane region" description="Helical" evidence="13">
    <location>
        <begin position="113"/>
        <end position="134"/>
    </location>
</feature>
<evidence type="ECO:0000256" key="9">
    <source>
        <dbReference type="ARBA" id="ARBA00023180"/>
    </source>
</evidence>
<keyword evidence="8 11" id="KW-0675">Receptor</keyword>
<dbReference type="PANTHER" id="PTHR24229">
    <property type="entry name" value="NEUROPEPTIDES RECEPTOR"/>
    <property type="match status" value="1"/>
</dbReference>
<name>A0A8C7J6B3_ONCKI</name>
<feature type="region of interest" description="Disordered" evidence="12">
    <location>
        <begin position="424"/>
        <end position="450"/>
    </location>
</feature>